<dbReference type="PANTHER" id="PTHR30203:SF30">
    <property type="entry name" value="OUTER MEMBRANE PROTEIN-RELATED"/>
    <property type="match status" value="1"/>
</dbReference>
<dbReference type="PROSITE" id="PS51257">
    <property type="entry name" value="PROKAR_LIPOPROTEIN"/>
    <property type="match status" value="1"/>
</dbReference>
<keyword evidence="4" id="KW-0732">Signal</keyword>
<name>C6C771_MUSP7</name>
<dbReference type="InterPro" id="IPR010131">
    <property type="entry name" value="MdtP/NodT-like"/>
</dbReference>
<dbReference type="Gene3D" id="1.20.1600.10">
    <property type="entry name" value="Outer membrane efflux proteins (OEP)"/>
    <property type="match status" value="1"/>
</dbReference>
<dbReference type="EMBL" id="CP001654">
    <property type="protein sequence ID" value="ACS87778.1"/>
    <property type="molecule type" value="Genomic_DNA"/>
</dbReference>
<dbReference type="PANTHER" id="PTHR30203">
    <property type="entry name" value="OUTER MEMBRANE CATION EFFLUX PROTEIN"/>
    <property type="match status" value="1"/>
</dbReference>
<dbReference type="AlphaFoldDB" id="C6C771"/>
<dbReference type="STRING" id="579405.Dd703_4026"/>
<dbReference type="eggNOG" id="COG1538">
    <property type="taxonomic scope" value="Bacteria"/>
</dbReference>
<organism evidence="5 6">
    <name type="scientific">Musicola paradisiaca (strain Ech703)</name>
    <name type="common">Dickeya paradisiaca</name>
    <name type="synonym">Dickeya dadantii</name>
    <dbReference type="NCBI Taxonomy" id="579405"/>
    <lineage>
        <taxon>Bacteria</taxon>
        <taxon>Pseudomonadati</taxon>
        <taxon>Pseudomonadota</taxon>
        <taxon>Gammaproteobacteria</taxon>
        <taxon>Enterobacterales</taxon>
        <taxon>Pectobacteriaceae</taxon>
        <taxon>Musicola</taxon>
    </lineage>
</organism>
<comment type="similarity">
    <text evidence="2">Belongs to the outer membrane factor (OMF) (TC 1.B.17) family.</text>
</comment>
<dbReference type="HOGENOM" id="CLU_022604_1_0_6"/>
<evidence type="ECO:0000256" key="4">
    <source>
        <dbReference type="SAM" id="SignalP"/>
    </source>
</evidence>
<sequence length="486" mass="54273">MTRYAQLLSLVLTLSALFGCQAETLSPSAPSRPGKAPLNMQRIDLSLGDAVYLALRDNRAIRSAYLDRIAQKFDLRVAEDRFTPKLVLSGSYLAERNQDDRYRQSDIAPTTTLLTPYGTRVSLGWAYSHTRADQNGRSRNDGATISVIQPLLRGAGKNIATAPVRLAQLTEQLNRLGLKSAVMQTITQTIESYRELLRSQEQLQITRDALARSRQLLDVNQALITAGRMAEFDIVQTQADVASQELSYEEASDQLERSRLALLQLLALDLNTPIRATETMSAAAVTVNAAQALQEAEARQPAYLTQLIAGEQAQITLELARNNRLWDVSLVGGASQLRNRTDSMGSSQTWEKYVGVQVDIPIGDMTQRQAELQAQVAVKNQSLRQEEARQQLKRDVNNAVREIGTRWRQYEIARRALELSRRKLDIERQKLAVGRSSNFQVLSFEADLRTAENTRLNALISYLNTQATLDQTLGTTLDSWDISLND</sequence>
<accession>C6C771</accession>
<dbReference type="Pfam" id="PF02321">
    <property type="entry name" value="OEP"/>
    <property type="match status" value="2"/>
</dbReference>
<keyword evidence="3" id="KW-0175">Coiled coil</keyword>
<evidence type="ECO:0000256" key="1">
    <source>
        <dbReference type="ARBA" id="ARBA00004459"/>
    </source>
</evidence>
<feature type="coiled-coil region" evidence="3">
    <location>
        <begin position="369"/>
        <end position="402"/>
    </location>
</feature>
<evidence type="ECO:0000256" key="3">
    <source>
        <dbReference type="SAM" id="Coils"/>
    </source>
</evidence>
<dbReference type="GO" id="GO:0015562">
    <property type="term" value="F:efflux transmembrane transporter activity"/>
    <property type="evidence" value="ECO:0007669"/>
    <property type="project" value="InterPro"/>
</dbReference>
<dbReference type="KEGG" id="dda:Dd703_4026"/>
<dbReference type="Proteomes" id="UP000002734">
    <property type="component" value="Chromosome"/>
</dbReference>
<keyword evidence="6" id="KW-1185">Reference proteome</keyword>
<feature type="signal peptide" evidence="4">
    <location>
        <begin position="1"/>
        <end position="22"/>
    </location>
</feature>
<evidence type="ECO:0000313" key="6">
    <source>
        <dbReference type="Proteomes" id="UP000002734"/>
    </source>
</evidence>
<gene>
    <name evidence="5" type="ordered locus">Dd703_4026</name>
</gene>
<evidence type="ECO:0000256" key="2">
    <source>
        <dbReference type="ARBA" id="ARBA00007613"/>
    </source>
</evidence>
<evidence type="ECO:0000313" key="5">
    <source>
        <dbReference type="EMBL" id="ACS87778.1"/>
    </source>
</evidence>
<dbReference type="RefSeq" id="WP_015855669.1">
    <property type="nucleotide sequence ID" value="NC_012880.1"/>
</dbReference>
<protein>
    <submittedName>
        <fullName evidence="5">Outer membrane efflux protein</fullName>
    </submittedName>
</protein>
<dbReference type="InterPro" id="IPR003423">
    <property type="entry name" value="OMP_efflux"/>
</dbReference>
<dbReference type="SUPFAM" id="SSF56954">
    <property type="entry name" value="Outer membrane efflux proteins (OEP)"/>
    <property type="match status" value="1"/>
</dbReference>
<feature type="chain" id="PRO_5002963150" evidence="4">
    <location>
        <begin position="23"/>
        <end position="486"/>
    </location>
</feature>
<comment type="subcellular location">
    <subcellularLocation>
        <location evidence="1">Cell outer membrane</location>
        <topology evidence="1">Lipid-anchor</topology>
    </subcellularLocation>
</comment>
<proteinExistence type="inferred from homology"/>
<reference evidence="5" key="1">
    <citation type="submission" date="2009-06" db="EMBL/GenBank/DDBJ databases">
        <title>Complete sequence of Dickeya dadantii Ech703.</title>
        <authorList>
            <consortium name="US DOE Joint Genome Institute"/>
            <person name="Lucas S."/>
            <person name="Copeland A."/>
            <person name="Lapidus A."/>
            <person name="Glavina del Rio T."/>
            <person name="Dalin E."/>
            <person name="Tice H."/>
            <person name="Bruce D."/>
            <person name="Goodwin L."/>
            <person name="Pitluck S."/>
            <person name="Chertkov O."/>
            <person name="Brettin T."/>
            <person name="Detter J.C."/>
            <person name="Han C."/>
            <person name="Larimer F."/>
            <person name="Land M."/>
            <person name="Hauser L."/>
            <person name="Kyrpides N."/>
            <person name="Mikhailova N."/>
            <person name="Balakrishnan V."/>
            <person name="Glasner J."/>
            <person name="Perna N.T."/>
        </authorList>
    </citation>
    <scope>NUCLEOTIDE SEQUENCE [LARGE SCALE GENOMIC DNA]</scope>
    <source>
        <strain evidence="5">Ech703</strain>
    </source>
</reference>